<keyword evidence="2" id="KW-1185">Reference proteome</keyword>
<proteinExistence type="predicted"/>
<gene>
    <name evidence="1" type="ORF">C7445_10960</name>
</gene>
<reference evidence="1 2" key="1">
    <citation type="submission" date="2019-03" db="EMBL/GenBank/DDBJ databases">
        <title>Genomic Encyclopedia of Type Strains, Phase IV (KMG-IV): sequencing the most valuable type-strain genomes for metagenomic binning, comparative biology and taxonomic classification.</title>
        <authorList>
            <person name="Goeker M."/>
        </authorList>
    </citation>
    <scope>NUCLEOTIDE SEQUENCE [LARGE SCALE GENOMIC DNA]</scope>
    <source>
        <strain evidence="1 2">DSM 17974</strain>
    </source>
</reference>
<protein>
    <submittedName>
        <fullName evidence="1">Uncharacterized protein</fullName>
    </submittedName>
</protein>
<comment type="caution">
    <text evidence="1">The sequence shown here is derived from an EMBL/GenBank/DDBJ whole genome shotgun (WGS) entry which is preliminary data.</text>
</comment>
<evidence type="ECO:0000313" key="2">
    <source>
        <dbReference type="Proteomes" id="UP000294581"/>
    </source>
</evidence>
<dbReference type="EMBL" id="SORF01000009">
    <property type="protein sequence ID" value="TDY44562.1"/>
    <property type="molecule type" value="Genomic_DNA"/>
</dbReference>
<name>A0A4R8LKC7_9BACL</name>
<sequence length="65" mass="7423">MPRLVCGEWKQAREGRPRTTFLPCMGDIGVSCLWGREGAMTIRKCCPRRLYGLPTFVIIICHIVE</sequence>
<dbReference type="AlphaFoldDB" id="A0A4R8LKC7"/>
<organism evidence="1 2">
    <name type="scientific">Alicyclobacillus sacchari</name>
    <dbReference type="NCBI Taxonomy" id="392010"/>
    <lineage>
        <taxon>Bacteria</taxon>
        <taxon>Bacillati</taxon>
        <taxon>Bacillota</taxon>
        <taxon>Bacilli</taxon>
        <taxon>Bacillales</taxon>
        <taxon>Alicyclobacillaceae</taxon>
        <taxon>Alicyclobacillus</taxon>
    </lineage>
</organism>
<accession>A0A4R8LKC7</accession>
<dbReference type="Proteomes" id="UP000294581">
    <property type="component" value="Unassembled WGS sequence"/>
</dbReference>
<evidence type="ECO:0000313" key="1">
    <source>
        <dbReference type="EMBL" id="TDY44562.1"/>
    </source>
</evidence>